<comment type="caution">
    <text evidence="2">The sequence shown here is derived from an EMBL/GenBank/DDBJ whole genome shotgun (WGS) entry which is preliminary data.</text>
</comment>
<dbReference type="EMBL" id="BAABAF010000008">
    <property type="protein sequence ID" value="GAA3769246.1"/>
    <property type="molecule type" value="Genomic_DNA"/>
</dbReference>
<gene>
    <name evidence="2" type="ORF">GCM10022240_22080</name>
</gene>
<protein>
    <submittedName>
        <fullName evidence="2">Uncharacterized protein</fullName>
    </submittedName>
</protein>
<dbReference type="Proteomes" id="UP001500540">
    <property type="component" value="Unassembled WGS sequence"/>
</dbReference>
<feature type="compositionally biased region" description="Polar residues" evidence="1">
    <location>
        <begin position="1"/>
        <end position="18"/>
    </location>
</feature>
<keyword evidence="3" id="KW-1185">Reference proteome</keyword>
<evidence type="ECO:0000256" key="1">
    <source>
        <dbReference type="SAM" id="MobiDB-lite"/>
    </source>
</evidence>
<accession>A0ABP7GMK7</accession>
<organism evidence="2 3">
    <name type="scientific">Microbacterium kribbense</name>
    <dbReference type="NCBI Taxonomy" id="433645"/>
    <lineage>
        <taxon>Bacteria</taxon>
        <taxon>Bacillati</taxon>
        <taxon>Actinomycetota</taxon>
        <taxon>Actinomycetes</taxon>
        <taxon>Micrococcales</taxon>
        <taxon>Microbacteriaceae</taxon>
        <taxon>Microbacterium</taxon>
    </lineage>
</organism>
<name>A0ABP7GMK7_9MICO</name>
<evidence type="ECO:0000313" key="2">
    <source>
        <dbReference type="EMBL" id="GAA3769246.1"/>
    </source>
</evidence>
<sequence length="84" mass="8642">MANSTTNTRIQNSGTSRNHGPKNGPAQWAAAMAVSAWDMVCLSGTGRDSRDRMLRVNAAGGVRESAAGSDLWCSAGSTATASRA</sequence>
<proteinExistence type="predicted"/>
<reference evidence="3" key="1">
    <citation type="journal article" date="2019" name="Int. J. Syst. Evol. Microbiol.">
        <title>The Global Catalogue of Microorganisms (GCM) 10K type strain sequencing project: providing services to taxonomists for standard genome sequencing and annotation.</title>
        <authorList>
            <consortium name="The Broad Institute Genomics Platform"/>
            <consortium name="The Broad Institute Genome Sequencing Center for Infectious Disease"/>
            <person name="Wu L."/>
            <person name="Ma J."/>
        </authorList>
    </citation>
    <scope>NUCLEOTIDE SEQUENCE [LARGE SCALE GENOMIC DNA]</scope>
    <source>
        <strain evidence="3">JCM 16950</strain>
    </source>
</reference>
<evidence type="ECO:0000313" key="3">
    <source>
        <dbReference type="Proteomes" id="UP001500540"/>
    </source>
</evidence>
<feature type="region of interest" description="Disordered" evidence="1">
    <location>
        <begin position="1"/>
        <end position="26"/>
    </location>
</feature>